<sequence>MIKLVIWDLDDTLWRGTLADGDDVVVFESRAALVRELNARGVVSSICSKNNFETAKRKLVELGLWDEFVFAHIAFTPKAAAIEKIIADMQLRACDVLFVDDNALNLEEVRYALPEIQLLDITQDDADAQLEAVLGGTPMRKSRVEEYRLLERKIRDRDVAPGSNEDFLRSCAIKACAPFLMDNLDFTGRIAELINRSNQLNYTKSRVDSAELEARIIDVVGYDSWSIFAWDRYGHYGLVGFVMIDRRSQQFVHFVFSCRAMHMGLEAYALAKAREKWPTIDASQWHDRFSQARPDWIEDCSFHDPDIRSRLIAEQVSGLAPAPALRIMFDCQSGGIAHFSRNRGRIEFDNNPRLFALRSVWDDGHLGQDYPPLVVYGAGIDYTDPRWAGLAPMLDHGVYRECVRKLCAFFDAKGIRALIVLPPENAPEQMYRPQMNQTRDRTARFNREWWMAAAEWKCIDIVDLSQADSADMADVSHYRPRLLVELAETIDDWLEAAEAPALGEAA</sequence>
<dbReference type="NCBIfam" id="TIGR01681">
    <property type="entry name" value="HAD-SF-IIIC"/>
    <property type="match status" value="1"/>
</dbReference>
<dbReference type="Gene3D" id="3.40.50.1000">
    <property type="entry name" value="HAD superfamily/HAD-like"/>
    <property type="match status" value="1"/>
</dbReference>
<reference evidence="1" key="1">
    <citation type="submission" date="2022-04" db="EMBL/GenBank/DDBJ databases">
        <title>Tomato heritable bacteria conferring resistance against bacterial wilt.</title>
        <authorList>
            <person name="Yin J."/>
        </authorList>
    </citation>
    <scope>NUCLEOTIDE SEQUENCE</scope>
    <source>
        <strain evidence="1">Cra20</strain>
    </source>
</reference>
<dbReference type="InterPro" id="IPR010033">
    <property type="entry name" value="HAD_SF_ppase_IIIC"/>
</dbReference>
<comment type="caution">
    <text evidence="1">The sequence shown here is derived from an EMBL/GenBank/DDBJ whole genome shotgun (WGS) entry which is preliminary data.</text>
</comment>
<organism evidence="1">
    <name type="scientific">Sphingomonas psychrotolerans</name>
    <dbReference type="NCBI Taxonomy" id="1327635"/>
    <lineage>
        <taxon>Bacteria</taxon>
        <taxon>Pseudomonadati</taxon>
        <taxon>Pseudomonadota</taxon>
        <taxon>Alphaproteobacteria</taxon>
        <taxon>Sphingomonadales</taxon>
        <taxon>Sphingomonadaceae</taxon>
        <taxon>Sphingomonas</taxon>
    </lineage>
</organism>
<evidence type="ECO:0000313" key="1">
    <source>
        <dbReference type="EMBL" id="MDT8758500.1"/>
    </source>
</evidence>
<proteinExistence type="predicted"/>
<name>A0ABU3N1T0_9SPHN</name>
<accession>A0ABU3N1T0</accession>
<dbReference type="SUPFAM" id="SSF56784">
    <property type="entry name" value="HAD-like"/>
    <property type="match status" value="1"/>
</dbReference>
<gene>
    <name evidence="1" type="ORF">MZO42_07305</name>
</gene>
<dbReference type="EMBL" id="JALMLT010000002">
    <property type="protein sequence ID" value="MDT8758500.1"/>
    <property type="molecule type" value="Genomic_DNA"/>
</dbReference>
<dbReference type="InterPro" id="IPR036412">
    <property type="entry name" value="HAD-like_sf"/>
</dbReference>
<dbReference type="InterPro" id="IPR023214">
    <property type="entry name" value="HAD_sf"/>
</dbReference>
<protein>
    <submittedName>
        <fullName evidence="1">HAD-IIIC family phosphatase</fullName>
    </submittedName>
</protein>